<evidence type="ECO:0000256" key="3">
    <source>
        <dbReference type="ARBA" id="ARBA00022553"/>
    </source>
</evidence>
<keyword evidence="4" id="KW-0808">Transferase</keyword>
<comment type="caution">
    <text evidence="10">The sequence shown here is derived from an EMBL/GenBank/DDBJ whole genome shotgun (WGS) entry which is preliminary data.</text>
</comment>
<keyword evidence="5" id="KW-0418">Kinase</keyword>
<proteinExistence type="predicted"/>
<dbReference type="PROSITE" id="PS50113">
    <property type="entry name" value="PAC"/>
    <property type="match status" value="1"/>
</dbReference>
<dbReference type="InterPro" id="IPR036890">
    <property type="entry name" value="HATPase_C_sf"/>
</dbReference>
<dbReference type="SUPFAM" id="SSF55874">
    <property type="entry name" value="ATPase domain of HSP90 chaperone/DNA topoisomerase II/histidine kinase"/>
    <property type="match status" value="1"/>
</dbReference>
<dbReference type="InterPro" id="IPR052162">
    <property type="entry name" value="Sensor_kinase/Photoreceptor"/>
</dbReference>
<evidence type="ECO:0000256" key="1">
    <source>
        <dbReference type="ARBA" id="ARBA00000085"/>
    </source>
</evidence>
<dbReference type="InterPro" id="IPR036097">
    <property type="entry name" value="HisK_dim/P_sf"/>
</dbReference>
<dbReference type="SMART" id="SM00387">
    <property type="entry name" value="HATPase_c"/>
    <property type="match status" value="1"/>
</dbReference>
<feature type="domain" description="PAC" evidence="9">
    <location>
        <begin position="419"/>
        <end position="471"/>
    </location>
</feature>
<dbReference type="Gene3D" id="3.30.450.20">
    <property type="entry name" value="PAS domain"/>
    <property type="match status" value="3"/>
</dbReference>
<dbReference type="Gene3D" id="1.10.287.130">
    <property type="match status" value="1"/>
</dbReference>
<evidence type="ECO:0000256" key="6">
    <source>
        <dbReference type="SAM" id="Phobius"/>
    </source>
</evidence>
<dbReference type="InterPro" id="IPR003594">
    <property type="entry name" value="HATPase_dom"/>
</dbReference>
<dbReference type="InterPro" id="IPR004358">
    <property type="entry name" value="Sig_transdc_His_kin-like_C"/>
</dbReference>
<dbReference type="InterPro" id="IPR013656">
    <property type="entry name" value="PAS_4"/>
</dbReference>
<name>A0ABV4TYH9_9GAMM</name>
<comment type="catalytic activity">
    <reaction evidence="1">
        <text>ATP + protein L-histidine = ADP + protein N-phospho-L-histidine.</text>
        <dbReference type="EC" id="2.7.13.3"/>
    </reaction>
</comment>
<dbReference type="PROSITE" id="PS50109">
    <property type="entry name" value="HIS_KIN"/>
    <property type="match status" value="1"/>
</dbReference>
<dbReference type="InterPro" id="IPR000014">
    <property type="entry name" value="PAS"/>
</dbReference>
<dbReference type="Gene3D" id="3.30.565.10">
    <property type="entry name" value="Histidine kinase-like ATPase, C-terminal domain"/>
    <property type="match status" value="1"/>
</dbReference>
<dbReference type="PRINTS" id="PR00344">
    <property type="entry name" value="BCTRLSENSOR"/>
</dbReference>
<dbReference type="Proteomes" id="UP001575181">
    <property type="component" value="Unassembled WGS sequence"/>
</dbReference>
<dbReference type="EMBL" id="JBGUAW010000013">
    <property type="protein sequence ID" value="MFA9462373.1"/>
    <property type="molecule type" value="Genomic_DNA"/>
</dbReference>
<feature type="domain" description="PAS" evidence="8">
    <location>
        <begin position="218"/>
        <end position="293"/>
    </location>
</feature>
<feature type="domain" description="PAS" evidence="8">
    <location>
        <begin position="472"/>
        <end position="542"/>
    </location>
</feature>
<dbReference type="InterPro" id="IPR005467">
    <property type="entry name" value="His_kinase_dom"/>
</dbReference>
<keyword evidence="3" id="KW-0597">Phosphoprotein</keyword>
<keyword evidence="6" id="KW-0472">Membrane</keyword>
<evidence type="ECO:0000259" key="8">
    <source>
        <dbReference type="PROSITE" id="PS50112"/>
    </source>
</evidence>
<evidence type="ECO:0000313" key="10">
    <source>
        <dbReference type="EMBL" id="MFA9462373.1"/>
    </source>
</evidence>
<organism evidence="10 11">
    <name type="scientific">Thiohalorhabdus methylotrophus</name>
    <dbReference type="NCBI Taxonomy" id="3242694"/>
    <lineage>
        <taxon>Bacteria</taxon>
        <taxon>Pseudomonadati</taxon>
        <taxon>Pseudomonadota</taxon>
        <taxon>Gammaproteobacteria</taxon>
        <taxon>Thiohalorhabdales</taxon>
        <taxon>Thiohalorhabdaceae</taxon>
        <taxon>Thiohalorhabdus</taxon>
    </lineage>
</organism>
<feature type="transmembrane region" description="Helical" evidence="6">
    <location>
        <begin position="7"/>
        <end position="31"/>
    </location>
</feature>
<dbReference type="InterPro" id="IPR003661">
    <property type="entry name" value="HisK_dim/P_dom"/>
</dbReference>
<dbReference type="PROSITE" id="PS50112">
    <property type="entry name" value="PAS"/>
    <property type="match status" value="2"/>
</dbReference>
<evidence type="ECO:0000259" key="9">
    <source>
        <dbReference type="PROSITE" id="PS50113"/>
    </source>
</evidence>
<dbReference type="SUPFAM" id="SSF55785">
    <property type="entry name" value="PYP-like sensor domain (PAS domain)"/>
    <property type="match status" value="3"/>
</dbReference>
<keyword evidence="6" id="KW-1133">Transmembrane helix</keyword>
<dbReference type="CDD" id="cd00130">
    <property type="entry name" value="PAS"/>
    <property type="match status" value="3"/>
</dbReference>
<dbReference type="InterPro" id="IPR013767">
    <property type="entry name" value="PAS_fold"/>
</dbReference>
<evidence type="ECO:0000256" key="5">
    <source>
        <dbReference type="ARBA" id="ARBA00022777"/>
    </source>
</evidence>
<keyword evidence="6" id="KW-0812">Transmembrane</keyword>
<reference evidence="10 11" key="1">
    <citation type="submission" date="2024-08" db="EMBL/GenBank/DDBJ databases">
        <title>Whole-genome sequencing of halo(alkali)philic microorganisms from hypersaline lakes.</title>
        <authorList>
            <person name="Sorokin D.Y."/>
            <person name="Merkel A.Y."/>
            <person name="Messina E."/>
            <person name="Yakimov M."/>
        </authorList>
    </citation>
    <scope>NUCLEOTIDE SEQUENCE [LARGE SCALE GENOMIC DNA]</scope>
    <source>
        <strain evidence="10 11">Cl-TMA</strain>
    </source>
</reference>
<dbReference type="CDD" id="cd00082">
    <property type="entry name" value="HisKA"/>
    <property type="match status" value="1"/>
</dbReference>
<dbReference type="InterPro" id="IPR000700">
    <property type="entry name" value="PAS-assoc_C"/>
</dbReference>
<dbReference type="PANTHER" id="PTHR43304:SF1">
    <property type="entry name" value="PAC DOMAIN-CONTAINING PROTEIN"/>
    <property type="match status" value="1"/>
</dbReference>
<keyword evidence="11" id="KW-1185">Reference proteome</keyword>
<dbReference type="SMART" id="SM00091">
    <property type="entry name" value="PAS"/>
    <property type="match status" value="3"/>
</dbReference>
<dbReference type="Pfam" id="PF02518">
    <property type="entry name" value="HATPase_c"/>
    <property type="match status" value="1"/>
</dbReference>
<dbReference type="EC" id="2.7.13.3" evidence="2"/>
<evidence type="ECO:0000256" key="4">
    <source>
        <dbReference type="ARBA" id="ARBA00022679"/>
    </source>
</evidence>
<evidence type="ECO:0000313" key="11">
    <source>
        <dbReference type="Proteomes" id="UP001575181"/>
    </source>
</evidence>
<dbReference type="Pfam" id="PF00989">
    <property type="entry name" value="PAS"/>
    <property type="match status" value="1"/>
</dbReference>
<accession>A0ABV4TYH9</accession>
<dbReference type="Pfam" id="PF00512">
    <property type="entry name" value="HisKA"/>
    <property type="match status" value="1"/>
</dbReference>
<gene>
    <name evidence="10" type="ORF">ACERLL_16285</name>
</gene>
<dbReference type="SMART" id="SM00086">
    <property type="entry name" value="PAC"/>
    <property type="match status" value="3"/>
</dbReference>
<dbReference type="NCBIfam" id="TIGR00229">
    <property type="entry name" value="sensory_box"/>
    <property type="match status" value="3"/>
</dbReference>
<dbReference type="Pfam" id="PF08447">
    <property type="entry name" value="PAS_3"/>
    <property type="match status" value="1"/>
</dbReference>
<sequence length="843" mass="93728">MKERPPSFFLAALFVSLPIAASLLGIFFLYLTALDQAQEDLRNNLQNQVQLIQRLSEGSAEGHPSSAFPLQQGDRAGSLAAMEALRRNGNLGKGREIILGRDEGGQMLITFRQRAAEPEKPVFTSPAQGWAKPMARALAGESGVVRGRDYRGKRVITAYQPLPGDSGAVMATQNLESIQDPFERALWITGLCGWLLGILGASIYNHTVTPLWEELQSRERSLRVLLGNLPGMVFRSRNDPDWSMEFVSPGFSEITGYDPAELERLFGSNYSLLIHPEDQGLVWTRVQEAVANDHPYEITYRIRDAESRVRWVWERGRPVTHPGQLQPHLEGFITDVTEARETAETRDRLSAVLEASPDFVCMTDPDRRTFYLNPTGRRLLEYDEQADLSTLTVEDFLPARLRAWTVEEILPLARKHGVWQGEHILRAKDGAEIPVSGVIVAHTGSSGQVTFYSVVFRDIRHLKEAQERLARERDFIHAMVENMPGLFGVATPEGGLVRWNRNLERLTGRPPEVLASSGAVDLFPDDQRARLQDTLRETLEQGEGKVELDLLSAAGERVPFDLECHLVTIAGERYLVGFGYDLSKRKEAEELARRHLSELAHASRLSTAGEMATQLAHELNQPLAAISASSKACLNFFERPEPDYRKVRGILEEMQKQSQRAGKIINQLRSLVSRDHSRWEQLDLNALLDNVLYIVEGETTAKGAELRSVLSAELAPIYGDATLVEQVVLNLIRNAADAVAEHGTVEGRGRIRVTTDALDAECALVSVEDNGPGLSEAQLEQVFEPYFTSKRHGMGLGLRISQSIVEAHGGRLWAEPNAGPGVTFRFTLPFSGVWQAGPDPLPE</sequence>
<dbReference type="InterPro" id="IPR013655">
    <property type="entry name" value="PAS_fold_3"/>
</dbReference>
<dbReference type="Pfam" id="PF08448">
    <property type="entry name" value="PAS_4"/>
    <property type="match status" value="1"/>
</dbReference>
<protein>
    <recommendedName>
        <fullName evidence="2">histidine kinase</fullName>
        <ecNumber evidence="2">2.7.13.3</ecNumber>
    </recommendedName>
</protein>
<dbReference type="PANTHER" id="PTHR43304">
    <property type="entry name" value="PHYTOCHROME-LIKE PROTEIN CPH1"/>
    <property type="match status" value="1"/>
</dbReference>
<dbReference type="InterPro" id="IPR035965">
    <property type="entry name" value="PAS-like_dom_sf"/>
</dbReference>
<evidence type="ECO:0000256" key="2">
    <source>
        <dbReference type="ARBA" id="ARBA00012438"/>
    </source>
</evidence>
<feature type="domain" description="Histidine kinase" evidence="7">
    <location>
        <begin position="614"/>
        <end position="832"/>
    </location>
</feature>
<dbReference type="InterPro" id="IPR001610">
    <property type="entry name" value="PAC"/>
</dbReference>
<dbReference type="RefSeq" id="WP_373657163.1">
    <property type="nucleotide sequence ID" value="NZ_JBGUAW010000013.1"/>
</dbReference>
<evidence type="ECO:0000259" key="7">
    <source>
        <dbReference type="PROSITE" id="PS50109"/>
    </source>
</evidence>
<dbReference type="SUPFAM" id="SSF47384">
    <property type="entry name" value="Homodimeric domain of signal transducing histidine kinase"/>
    <property type="match status" value="1"/>
</dbReference>
<dbReference type="SMART" id="SM00388">
    <property type="entry name" value="HisKA"/>
    <property type="match status" value="1"/>
</dbReference>